<evidence type="ECO:0000256" key="10">
    <source>
        <dbReference type="PROSITE-ProRule" id="PRU00472"/>
    </source>
</evidence>
<accession>A0A7S1FQE6</accession>
<comment type="similarity">
    <text evidence="8">Belongs to the archaeal rpoM/eukaryotic RPA12/RPB9/RPC11 RNA polymerase family.</text>
</comment>
<dbReference type="InterPro" id="IPR012164">
    <property type="entry name" value="Rpa12/Rpb9/Rpc10/TFS"/>
</dbReference>
<dbReference type="GO" id="GO:0006386">
    <property type="term" value="P:termination of RNA polymerase III transcription"/>
    <property type="evidence" value="ECO:0007669"/>
    <property type="project" value="TreeGrafter"/>
</dbReference>
<dbReference type="PROSITE" id="PS51133">
    <property type="entry name" value="ZF_TFIIS_2"/>
    <property type="match status" value="1"/>
</dbReference>
<evidence type="ECO:0000256" key="5">
    <source>
        <dbReference type="ARBA" id="ARBA00022833"/>
    </source>
</evidence>
<evidence type="ECO:0000256" key="8">
    <source>
        <dbReference type="PIRNR" id="PIRNR005586"/>
    </source>
</evidence>
<name>A0A7S1FQE6_9STRA</name>
<dbReference type="GO" id="GO:0003899">
    <property type="term" value="F:DNA-directed RNA polymerase activity"/>
    <property type="evidence" value="ECO:0007669"/>
    <property type="project" value="InterPro"/>
</dbReference>
<comment type="subcellular location">
    <subcellularLocation>
        <location evidence="1 8">Nucleus</location>
    </subcellularLocation>
</comment>
<feature type="domain" description="TFIIS-type" evidence="11">
    <location>
        <begin position="81"/>
        <end position="125"/>
    </location>
</feature>
<dbReference type="CDD" id="cd10509">
    <property type="entry name" value="Zn-ribbon_RPC11"/>
    <property type="match status" value="1"/>
</dbReference>
<feature type="binding site" evidence="9">
    <location>
        <position position="120"/>
    </location>
    <ligand>
        <name>Zn(2+)</name>
        <dbReference type="ChEBI" id="CHEBI:29105"/>
        <label>2</label>
    </ligand>
</feature>
<evidence type="ECO:0000256" key="1">
    <source>
        <dbReference type="ARBA" id="ARBA00004123"/>
    </source>
</evidence>
<dbReference type="SMART" id="SM00440">
    <property type="entry name" value="ZnF_C2C2"/>
    <property type="match status" value="1"/>
</dbReference>
<dbReference type="InterPro" id="IPR034014">
    <property type="entry name" value="Zn_ribbon_RPC11_C"/>
</dbReference>
<evidence type="ECO:0000256" key="9">
    <source>
        <dbReference type="PIRSR" id="PIRSR005586-1"/>
    </source>
</evidence>
<keyword evidence="6 8" id="KW-0804">Transcription</keyword>
<keyword evidence="7 8" id="KW-0539">Nucleus</keyword>
<dbReference type="PIRSF" id="PIRSF005586">
    <property type="entry name" value="RNApol_RpoM"/>
    <property type="match status" value="1"/>
</dbReference>
<dbReference type="EMBL" id="HBFR01010502">
    <property type="protein sequence ID" value="CAD8880435.1"/>
    <property type="molecule type" value="Transcribed_RNA"/>
</dbReference>
<feature type="binding site" evidence="9">
    <location>
        <position position="31"/>
    </location>
    <ligand>
        <name>Zn(2+)</name>
        <dbReference type="ChEBI" id="CHEBI:29105"/>
        <label>1</label>
    </ligand>
</feature>
<gene>
    <name evidence="12" type="ORF">CHYS00102_LOCUS7621</name>
</gene>
<evidence type="ECO:0000256" key="4">
    <source>
        <dbReference type="ARBA" id="ARBA00022771"/>
    </source>
</evidence>
<feature type="binding site" evidence="9">
    <location>
        <position position="117"/>
    </location>
    <ligand>
        <name>Zn(2+)</name>
        <dbReference type="ChEBI" id="CHEBI:29105"/>
        <label>2</label>
    </ligand>
</feature>
<evidence type="ECO:0000259" key="11">
    <source>
        <dbReference type="PROSITE" id="PS51133"/>
    </source>
</evidence>
<dbReference type="PANTHER" id="PTHR11239:SF12">
    <property type="entry name" value="DNA-DIRECTED RNA POLYMERASE III SUBUNIT RPC10"/>
    <property type="match status" value="1"/>
</dbReference>
<evidence type="ECO:0000256" key="6">
    <source>
        <dbReference type="ARBA" id="ARBA00023163"/>
    </source>
</evidence>
<dbReference type="GO" id="GO:0008270">
    <property type="term" value="F:zinc ion binding"/>
    <property type="evidence" value="ECO:0007669"/>
    <property type="project" value="UniProtKB-KW"/>
</dbReference>
<evidence type="ECO:0000256" key="2">
    <source>
        <dbReference type="ARBA" id="ARBA00022478"/>
    </source>
</evidence>
<proteinExistence type="inferred from homology"/>
<dbReference type="AlphaFoldDB" id="A0A7S1FQE6"/>
<sequence length="127" mass="13519">MWFCPLDGTLLQISSTSNNGSNSNAFACRTCRYVCEISKGGSAGGATSWSGSFRSSMRSLKAKAVDDILGGAAAWENVDQTAAVCPRPPNGCGATSAYFMQIQIRSADEPMSVFYKCVGCGHQWNDK</sequence>
<evidence type="ECO:0000313" key="12">
    <source>
        <dbReference type="EMBL" id="CAD8880435.1"/>
    </source>
</evidence>
<evidence type="ECO:0000256" key="7">
    <source>
        <dbReference type="ARBA" id="ARBA00023242"/>
    </source>
</evidence>
<protein>
    <recommendedName>
        <fullName evidence="8">DNA-directed RNA polymerase subunit</fullName>
    </recommendedName>
</protein>
<keyword evidence="2 8" id="KW-0240">DNA-directed RNA polymerase</keyword>
<dbReference type="Pfam" id="PF01096">
    <property type="entry name" value="Zn_ribbon_TFIIS"/>
    <property type="match status" value="1"/>
</dbReference>
<feature type="binding site" evidence="9">
    <location>
        <position position="92"/>
    </location>
    <ligand>
        <name>Zn(2+)</name>
        <dbReference type="ChEBI" id="CHEBI:29105"/>
        <label>2</label>
    </ligand>
</feature>
<keyword evidence="3 9" id="KW-0479">Metal-binding</keyword>
<reference evidence="12" key="1">
    <citation type="submission" date="2021-01" db="EMBL/GenBank/DDBJ databases">
        <authorList>
            <person name="Corre E."/>
            <person name="Pelletier E."/>
            <person name="Niang G."/>
            <person name="Scheremetjew M."/>
            <person name="Finn R."/>
            <person name="Kale V."/>
            <person name="Holt S."/>
            <person name="Cochrane G."/>
            <person name="Meng A."/>
            <person name="Brown T."/>
            <person name="Cohen L."/>
        </authorList>
    </citation>
    <scope>NUCLEOTIDE SEQUENCE</scope>
    <source>
        <strain evidence="12">308</strain>
    </source>
</reference>
<keyword evidence="5 9" id="KW-0862">Zinc</keyword>
<keyword evidence="4 10" id="KW-0863">Zinc-finger</keyword>
<dbReference type="GO" id="GO:0005666">
    <property type="term" value="C:RNA polymerase III complex"/>
    <property type="evidence" value="ECO:0007669"/>
    <property type="project" value="TreeGrafter"/>
</dbReference>
<dbReference type="SUPFAM" id="SSF57783">
    <property type="entry name" value="Zinc beta-ribbon"/>
    <property type="match status" value="1"/>
</dbReference>
<evidence type="ECO:0000256" key="3">
    <source>
        <dbReference type="ARBA" id="ARBA00022723"/>
    </source>
</evidence>
<dbReference type="Gene3D" id="2.20.25.10">
    <property type="match status" value="1"/>
</dbReference>
<feature type="binding site" evidence="9">
    <location>
        <position position="28"/>
    </location>
    <ligand>
        <name>Zn(2+)</name>
        <dbReference type="ChEBI" id="CHEBI:29105"/>
        <label>1</label>
    </ligand>
</feature>
<comment type="function">
    <text evidence="8">DNA-dependent RNA polymerase catalyzes the transcription of DNA into RNA using the four ribonucleoside triphosphates as substrates.</text>
</comment>
<dbReference type="InterPro" id="IPR001222">
    <property type="entry name" value="Znf_TFIIS"/>
</dbReference>
<feature type="binding site" evidence="9">
    <location>
        <position position="85"/>
    </location>
    <ligand>
        <name>Zn(2+)</name>
        <dbReference type="ChEBI" id="CHEBI:29105"/>
        <label>2</label>
    </ligand>
</feature>
<dbReference type="PANTHER" id="PTHR11239">
    <property type="entry name" value="DNA-DIRECTED RNA POLYMERASE"/>
    <property type="match status" value="1"/>
</dbReference>
<organism evidence="12">
    <name type="scientific">Corethron hystrix</name>
    <dbReference type="NCBI Taxonomy" id="216773"/>
    <lineage>
        <taxon>Eukaryota</taxon>
        <taxon>Sar</taxon>
        <taxon>Stramenopiles</taxon>
        <taxon>Ochrophyta</taxon>
        <taxon>Bacillariophyta</taxon>
        <taxon>Coscinodiscophyceae</taxon>
        <taxon>Corethrophycidae</taxon>
        <taxon>Corethrales</taxon>
        <taxon>Corethraceae</taxon>
        <taxon>Corethron</taxon>
    </lineage>
</organism>
<feature type="binding site" evidence="9">
    <location>
        <position position="4"/>
    </location>
    <ligand>
        <name>Zn(2+)</name>
        <dbReference type="ChEBI" id="CHEBI:29105"/>
        <label>1</label>
    </ligand>
</feature>
<dbReference type="FunFam" id="2.20.25.10:FF:000005">
    <property type="entry name" value="DNA-directed RNA polymerase subunit"/>
    <property type="match status" value="1"/>
</dbReference>
<dbReference type="GO" id="GO:0003676">
    <property type="term" value="F:nucleic acid binding"/>
    <property type="evidence" value="ECO:0007669"/>
    <property type="project" value="InterPro"/>
</dbReference>